<reference evidence="3 4" key="1">
    <citation type="submission" date="2015-01" db="EMBL/GenBank/DDBJ databases">
        <title>The Genome Sequence of Cladophialophora immunda CBS83496.</title>
        <authorList>
            <consortium name="The Broad Institute Genomics Platform"/>
            <person name="Cuomo C."/>
            <person name="de Hoog S."/>
            <person name="Gorbushina A."/>
            <person name="Stielow B."/>
            <person name="Teixiera M."/>
            <person name="Abouelleil A."/>
            <person name="Chapman S.B."/>
            <person name="Priest M."/>
            <person name="Young S.K."/>
            <person name="Wortman J."/>
            <person name="Nusbaum C."/>
            <person name="Birren B."/>
        </authorList>
    </citation>
    <scope>NUCLEOTIDE SEQUENCE [LARGE SCALE GENOMIC DNA]</scope>
    <source>
        <strain evidence="3 4">CBS 83496</strain>
    </source>
</reference>
<dbReference type="SUPFAM" id="SSF53927">
    <property type="entry name" value="Cytidine deaminase-like"/>
    <property type="match status" value="1"/>
</dbReference>
<dbReference type="AlphaFoldDB" id="A0A0D2BAH8"/>
<evidence type="ECO:0000313" key="4">
    <source>
        <dbReference type="Proteomes" id="UP000054466"/>
    </source>
</evidence>
<evidence type="ECO:0000256" key="1">
    <source>
        <dbReference type="SAM" id="MobiDB-lite"/>
    </source>
</evidence>
<feature type="compositionally biased region" description="Basic and acidic residues" evidence="1">
    <location>
        <begin position="235"/>
        <end position="245"/>
    </location>
</feature>
<name>A0A0D2BAH8_9EURO</name>
<dbReference type="GeneID" id="27340518"/>
<dbReference type="GO" id="GO:0003824">
    <property type="term" value="F:catalytic activity"/>
    <property type="evidence" value="ECO:0007669"/>
    <property type="project" value="InterPro"/>
</dbReference>
<dbReference type="GO" id="GO:0006139">
    <property type="term" value="P:nucleobase-containing compound metabolic process"/>
    <property type="evidence" value="ECO:0007669"/>
    <property type="project" value="UniProtKB-ARBA"/>
</dbReference>
<dbReference type="VEuPathDB" id="FungiDB:PV07_01324"/>
<dbReference type="HOGENOM" id="CLU_036590_8_0_1"/>
<dbReference type="EMBL" id="KN847040">
    <property type="protein sequence ID" value="KIW34547.1"/>
    <property type="molecule type" value="Genomic_DNA"/>
</dbReference>
<dbReference type="InterPro" id="IPR002125">
    <property type="entry name" value="CMP_dCMP_dom"/>
</dbReference>
<dbReference type="Gene3D" id="3.40.140.10">
    <property type="entry name" value="Cytidine Deaminase, domain 2"/>
    <property type="match status" value="1"/>
</dbReference>
<organism evidence="3 4">
    <name type="scientific">Cladophialophora immunda</name>
    <dbReference type="NCBI Taxonomy" id="569365"/>
    <lineage>
        <taxon>Eukaryota</taxon>
        <taxon>Fungi</taxon>
        <taxon>Dikarya</taxon>
        <taxon>Ascomycota</taxon>
        <taxon>Pezizomycotina</taxon>
        <taxon>Eurotiomycetes</taxon>
        <taxon>Chaetothyriomycetidae</taxon>
        <taxon>Chaetothyriales</taxon>
        <taxon>Herpotrichiellaceae</taxon>
        <taxon>Cladophialophora</taxon>
    </lineage>
</organism>
<evidence type="ECO:0000313" key="3">
    <source>
        <dbReference type="EMBL" id="KIW34547.1"/>
    </source>
</evidence>
<dbReference type="Pfam" id="PF18785">
    <property type="entry name" value="Inv-AAD"/>
    <property type="match status" value="1"/>
</dbReference>
<protein>
    <recommendedName>
        <fullName evidence="2">CMP/dCMP-type deaminase domain-containing protein</fullName>
    </recommendedName>
</protein>
<dbReference type="Proteomes" id="UP000054466">
    <property type="component" value="Unassembled WGS sequence"/>
</dbReference>
<dbReference type="PROSITE" id="PS51747">
    <property type="entry name" value="CYT_DCMP_DEAMINASES_2"/>
    <property type="match status" value="1"/>
</dbReference>
<dbReference type="RefSeq" id="XP_016254763.1">
    <property type="nucleotide sequence ID" value="XM_016387835.1"/>
</dbReference>
<gene>
    <name evidence="3" type="ORF">PV07_01324</name>
</gene>
<keyword evidence="4" id="KW-1185">Reference proteome</keyword>
<proteinExistence type="predicted"/>
<accession>A0A0D2BAH8</accession>
<dbReference type="OrthoDB" id="252265at2759"/>
<sequence>MAPASEPSQATHLHYLRQALSLARQSPPKPTNFRVGCVIVSFAASPSTGSDGAATTSNVKEGVVGGGEAQNENDVVMEGEVLSTGYTLELEGNTHAEQNALTKLAHAHGILSTSTSPSLSSSPSDLALLGRRVLTPERNVYLYTTLEPCGKRLSGNTPCVQRIVATRDPTAATGGGGGGGIRKVVFGAREPGTFVQDSQSLQMLDAAGVPWEYVAGMEEEILRVAKEGHVVVVKEEGGSSRDTPTHSHAQGPTNVDDISPEERRRQEALPRNPKKRMMEVDVPQ</sequence>
<evidence type="ECO:0000259" key="2">
    <source>
        <dbReference type="PROSITE" id="PS51747"/>
    </source>
</evidence>
<dbReference type="STRING" id="569365.A0A0D2BAH8"/>
<feature type="region of interest" description="Disordered" evidence="1">
    <location>
        <begin position="235"/>
        <end position="284"/>
    </location>
</feature>
<feature type="domain" description="CMP/dCMP-type deaminase" evidence="2">
    <location>
        <begin position="10"/>
        <end position="197"/>
    </location>
</feature>
<dbReference type="InterPro" id="IPR016193">
    <property type="entry name" value="Cytidine_deaminase-like"/>
</dbReference>